<dbReference type="Proteomes" id="UP000290189">
    <property type="component" value="Unassembled WGS sequence"/>
</dbReference>
<protein>
    <recommendedName>
        <fullName evidence="5">RING-type domain-containing protein</fullName>
    </recommendedName>
</protein>
<feature type="domain" description="RING-type" evidence="5">
    <location>
        <begin position="64"/>
        <end position="105"/>
    </location>
</feature>
<evidence type="ECO:0000256" key="1">
    <source>
        <dbReference type="ARBA" id="ARBA00022723"/>
    </source>
</evidence>
<keyword evidence="3" id="KW-0862">Zinc</keyword>
<dbReference type="Pfam" id="PF13639">
    <property type="entry name" value="zf-RING_2"/>
    <property type="match status" value="1"/>
</dbReference>
<proteinExistence type="predicted"/>
<evidence type="ECO:0000313" key="6">
    <source>
        <dbReference type="EMBL" id="CEP01010.1"/>
    </source>
</evidence>
<dbReference type="OrthoDB" id="913599at2759"/>
<evidence type="ECO:0000256" key="3">
    <source>
        <dbReference type="ARBA" id="ARBA00022833"/>
    </source>
</evidence>
<evidence type="ECO:0000313" key="7">
    <source>
        <dbReference type="EMBL" id="SPQ95279.1"/>
    </source>
</evidence>
<dbReference type="GO" id="GO:0016567">
    <property type="term" value="P:protein ubiquitination"/>
    <property type="evidence" value="ECO:0007669"/>
    <property type="project" value="TreeGrafter"/>
</dbReference>
<organism evidence="6 8">
    <name type="scientific">Plasmodiophora brassicae</name>
    <name type="common">Clubroot disease agent</name>
    <dbReference type="NCBI Taxonomy" id="37360"/>
    <lineage>
        <taxon>Eukaryota</taxon>
        <taxon>Sar</taxon>
        <taxon>Rhizaria</taxon>
        <taxon>Endomyxa</taxon>
        <taxon>Phytomyxea</taxon>
        <taxon>Plasmodiophorida</taxon>
        <taxon>Plasmodiophoridae</taxon>
        <taxon>Plasmodiophora</taxon>
    </lineage>
</organism>
<accession>A0A0G4J099</accession>
<dbReference type="GO" id="GO:0008270">
    <property type="term" value="F:zinc ion binding"/>
    <property type="evidence" value="ECO:0007669"/>
    <property type="project" value="UniProtKB-KW"/>
</dbReference>
<gene>
    <name evidence="6" type="ORF">PBRA_008322</name>
    <name evidence="7" type="ORF">PLBR_LOCUS2494</name>
</gene>
<dbReference type="SUPFAM" id="SSF57850">
    <property type="entry name" value="RING/U-box"/>
    <property type="match status" value="1"/>
</dbReference>
<dbReference type="Proteomes" id="UP000039324">
    <property type="component" value="Unassembled WGS sequence"/>
</dbReference>
<dbReference type="PROSITE" id="PS50089">
    <property type="entry name" value="ZF_RING_2"/>
    <property type="match status" value="1"/>
</dbReference>
<dbReference type="GO" id="GO:0061630">
    <property type="term" value="F:ubiquitin protein ligase activity"/>
    <property type="evidence" value="ECO:0007669"/>
    <property type="project" value="TreeGrafter"/>
</dbReference>
<reference evidence="6 8" key="1">
    <citation type="submission" date="2015-02" db="EMBL/GenBank/DDBJ databases">
        <authorList>
            <person name="Chooi Y.-H."/>
        </authorList>
    </citation>
    <scope>NUCLEOTIDE SEQUENCE [LARGE SCALE GENOMIC DNA]</scope>
    <source>
        <strain evidence="6">E3</strain>
    </source>
</reference>
<dbReference type="PANTHER" id="PTHR15710:SF243">
    <property type="entry name" value="E3 UBIQUITIN-PROTEIN LIGASE PRAJA-2 ISOFORM X1"/>
    <property type="match status" value="1"/>
</dbReference>
<dbReference type="PANTHER" id="PTHR15710">
    <property type="entry name" value="E3 UBIQUITIN-PROTEIN LIGASE PRAJA"/>
    <property type="match status" value="1"/>
</dbReference>
<keyword evidence="8" id="KW-1185">Reference proteome</keyword>
<evidence type="ECO:0000259" key="5">
    <source>
        <dbReference type="PROSITE" id="PS50089"/>
    </source>
</evidence>
<evidence type="ECO:0000256" key="4">
    <source>
        <dbReference type="PROSITE-ProRule" id="PRU00175"/>
    </source>
</evidence>
<dbReference type="InterPro" id="IPR001841">
    <property type="entry name" value="Znf_RING"/>
</dbReference>
<sequence length="116" mass="12948">MSTDHFDVGADPAHLARPAFIFLVQFVFVHGGPTDDDDELSRKTDVKAIEALEEIEVQTDDTSCVVCREAFCIEATATKLPCQHIFHKGCIVPWLEMRNTCPTCRYQLPLAEPVPS</sequence>
<name>A0A0G4J099_PLABS</name>
<dbReference type="EMBL" id="CDSF01000106">
    <property type="protein sequence ID" value="CEP01010.1"/>
    <property type="molecule type" value="Genomic_DNA"/>
</dbReference>
<keyword evidence="7" id="KW-0496">Mitochondrion</keyword>
<evidence type="ECO:0000313" key="8">
    <source>
        <dbReference type="Proteomes" id="UP000039324"/>
    </source>
</evidence>
<keyword evidence="1" id="KW-0479">Metal-binding</keyword>
<dbReference type="Gene3D" id="3.30.40.10">
    <property type="entry name" value="Zinc/RING finger domain, C3HC4 (zinc finger)"/>
    <property type="match status" value="1"/>
</dbReference>
<dbReference type="EMBL" id="OVEO01000004">
    <property type="protein sequence ID" value="SPQ95279.1"/>
    <property type="molecule type" value="Genomic_DNA"/>
</dbReference>
<dbReference type="AlphaFoldDB" id="A0A0G4J099"/>
<dbReference type="GO" id="GO:0005737">
    <property type="term" value="C:cytoplasm"/>
    <property type="evidence" value="ECO:0007669"/>
    <property type="project" value="TreeGrafter"/>
</dbReference>
<dbReference type="STRING" id="37360.A0A0G4J099"/>
<geneLocation type="mitochondrion" evidence="7"/>
<keyword evidence="2 4" id="KW-0863">Zinc-finger</keyword>
<dbReference type="SMART" id="SM00184">
    <property type="entry name" value="RING"/>
    <property type="match status" value="1"/>
</dbReference>
<reference evidence="7 9" key="2">
    <citation type="submission" date="2018-03" db="EMBL/GenBank/DDBJ databases">
        <authorList>
            <person name="Fogelqvist J."/>
        </authorList>
    </citation>
    <scope>NUCLEOTIDE SEQUENCE [LARGE SCALE GENOMIC DNA]</scope>
</reference>
<evidence type="ECO:0000256" key="2">
    <source>
        <dbReference type="ARBA" id="ARBA00022771"/>
    </source>
</evidence>
<dbReference type="CDD" id="cd16454">
    <property type="entry name" value="RING-H2_PA-TM-RING"/>
    <property type="match status" value="1"/>
</dbReference>
<evidence type="ECO:0000313" key="9">
    <source>
        <dbReference type="Proteomes" id="UP000290189"/>
    </source>
</evidence>
<dbReference type="InterPro" id="IPR013083">
    <property type="entry name" value="Znf_RING/FYVE/PHD"/>
</dbReference>